<feature type="non-terminal residue" evidence="1">
    <location>
        <position position="1"/>
    </location>
</feature>
<keyword evidence="2" id="KW-1185">Reference proteome</keyword>
<evidence type="ECO:0000313" key="1">
    <source>
        <dbReference type="EMBL" id="MEQ2289233.1"/>
    </source>
</evidence>
<name>A0ABV0Y6M1_9TELE</name>
<proteinExistence type="predicted"/>
<sequence length="53" mass="5709">VCPHSWSSSGSIRRSIKRSRFPEANAGLFCYMSGNQFLSSCSVSGFQCSASSL</sequence>
<accession>A0ABV0Y6M1</accession>
<comment type="caution">
    <text evidence="1">The sequence shown here is derived from an EMBL/GenBank/DDBJ whole genome shotgun (WGS) entry which is preliminary data.</text>
</comment>
<gene>
    <name evidence="1" type="ORF">AMECASPLE_030871</name>
</gene>
<dbReference type="Proteomes" id="UP001469553">
    <property type="component" value="Unassembled WGS sequence"/>
</dbReference>
<evidence type="ECO:0000313" key="2">
    <source>
        <dbReference type="Proteomes" id="UP001469553"/>
    </source>
</evidence>
<organism evidence="1 2">
    <name type="scientific">Ameca splendens</name>
    <dbReference type="NCBI Taxonomy" id="208324"/>
    <lineage>
        <taxon>Eukaryota</taxon>
        <taxon>Metazoa</taxon>
        <taxon>Chordata</taxon>
        <taxon>Craniata</taxon>
        <taxon>Vertebrata</taxon>
        <taxon>Euteleostomi</taxon>
        <taxon>Actinopterygii</taxon>
        <taxon>Neopterygii</taxon>
        <taxon>Teleostei</taxon>
        <taxon>Neoteleostei</taxon>
        <taxon>Acanthomorphata</taxon>
        <taxon>Ovalentaria</taxon>
        <taxon>Atherinomorphae</taxon>
        <taxon>Cyprinodontiformes</taxon>
        <taxon>Goodeidae</taxon>
        <taxon>Ameca</taxon>
    </lineage>
</organism>
<protein>
    <submittedName>
        <fullName evidence="1">Uncharacterized protein</fullName>
    </submittedName>
</protein>
<dbReference type="EMBL" id="JAHRIP010022559">
    <property type="protein sequence ID" value="MEQ2289233.1"/>
    <property type="molecule type" value="Genomic_DNA"/>
</dbReference>
<reference evidence="1 2" key="1">
    <citation type="submission" date="2021-06" db="EMBL/GenBank/DDBJ databases">
        <authorList>
            <person name="Palmer J.M."/>
        </authorList>
    </citation>
    <scope>NUCLEOTIDE SEQUENCE [LARGE SCALE GENOMIC DNA]</scope>
    <source>
        <strain evidence="1 2">AS_MEX2019</strain>
        <tissue evidence="1">Muscle</tissue>
    </source>
</reference>